<dbReference type="InterPro" id="IPR011006">
    <property type="entry name" value="CheY-like_superfamily"/>
</dbReference>
<evidence type="ECO:0000259" key="2">
    <source>
        <dbReference type="PROSITE" id="PS50110"/>
    </source>
</evidence>
<comment type="caution">
    <text evidence="3">The sequence shown here is derived from an EMBL/GenBank/DDBJ whole genome shotgun (WGS) entry which is preliminary data.</text>
</comment>
<dbReference type="PROSITE" id="PS50110">
    <property type="entry name" value="RESPONSE_REGULATORY"/>
    <property type="match status" value="1"/>
</dbReference>
<feature type="modified residue" description="4-aspartylphosphate" evidence="1">
    <location>
        <position position="55"/>
    </location>
</feature>
<dbReference type="Proteomes" id="UP000256829">
    <property type="component" value="Unassembled WGS sequence"/>
</dbReference>
<sequence>MSNPCHMLLVELDHFLAENARKLFAGYDVIVWTAPDANSALEFVSHVHFDCVLIDATVWQGSQGLELARRIGWQYPKIQVALTTGLDADDLEAPPGVPVFQKPYRFDAIVASFCGGLEDADRRETDDLN</sequence>
<protein>
    <submittedName>
        <fullName evidence="3">Response regulator</fullName>
    </submittedName>
</protein>
<dbReference type="SUPFAM" id="SSF52172">
    <property type="entry name" value="CheY-like"/>
    <property type="match status" value="1"/>
</dbReference>
<proteinExistence type="predicted"/>
<keyword evidence="1" id="KW-0597">Phosphoprotein</keyword>
<evidence type="ECO:0000313" key="4">
    <source>
        <dbReference type="Proteomes" id="UP000256829"/>
    </source>
</evidence>
<dbReference type="Pfam" id="PF00072">
    <property type="entry name" value="Response_reg"/>
    <property type="match status" value="1"/>
</dbReference>
<dbReference type="GO" id="GO:0000160">
    <property type="term" value="P:phosphorelay signal transduction system"/>
    <property type="evidence" value="ECO:0007669"/>
    <property type="project" value="InterPro"/>
</dbReference>
<dbReference type="EMBL" id="QTJR01000005">
    <property type="protein sequence ID" value="RDY67498.1"/>
    <property type="molecule type" value="Genomic_DNA"/>
</dbReference>
<accession>A0A3D8VF90</accession>
<dbReference type="AlphaFoldDB" id="A0A3D8VF90"/>
<organism evidence="3 4">
    <name type="scientific">Lysobacter soli</name>
    <dbReference type="NCBI Taxonomy" id="453783"/>
    <lineage>
        <taxon>Bacteria</taxon>
        <taxon>Pseudomonadati</taxon>
        <taxon>Pseudomonadota</taxon>
        <taxon>Gammaproteobacteria</taxon>
        <taxon>Lysobacterales</taxon>
        <taxon>Lysobacteraceae</taxon>
        <taxon>Lysobacter</taxon>
    </lineage>
</organism>
<gene>
    <name evidence="3" type="ORF">DX912_09515</name>
</gene>
<dbReference type="InterPro" id="IPR001789">
    <property type="entry name" value="Sig_transdc_resp-reg_receiver"/>
</dbReference>
<feature type="domain" description="Response regulatory" evidence="2">
    <location>
        <begin position="6"/>
        <end position="117"/>
    </location>
</feature>
<keyword evidence="4" id="KW-1185">Reference proteome</keyword>
<dbReference type="Gene3D" id="3.40.50.2300">
    <property type="match status" value="1"/>
</dbReference>
<reference evidence="3 4" key="1">
    <citation type="submission" date="2018-08" db="EMBL/GenBank/DDBJ databases">
        <title>Lysobacter soli KCTC 22011, whole genome shotgun sequence.</title>
        <authorList>
            <person name="Zhang X."/>
            <person name="Feng G."/>
            <person name="Zhu H."/>
        </authorList>
    </citation>
    <scope>NUCLEOTIDE SEQUENCE [LARGE SCALE GENOMIC DNA]</scope>
    <source>
        <strain evidence="3 4">KCTC 22011</strain>
    </source>
</reference>
<evidence type="ECO:0000313" key="3">
    <source>
        <dbReference type="EMBL" id="RDY67498.1"/>
    </source>
</evidence>
<evidence type="ECO:0000256" key="1">
    <source>
        <dbReference type="PROSITE-ProRule" id="PRU00169"/>
    </source>
</evidence>
<name>A0A3D8VF90_9GAMM</name>
<dbReference type="CDD" id="cd00156">
    <property type="entry name" value="REC"/>
    <property type="match status" value="1"/>
</dbReference>